<sequence length="1277" mass="135158">MIRRLLATLGVLLSTGMAVPTSTAPPAPPPAAPIAGIGGQGPKKITLITGDVVTYTTGPDGSPQPQVEPAKRPDGRPVSFMSVRERNSYFVYPTDVMDLLSAGRLDRGLFDVAYLADNGYDDAESAGLPVIVQGASVQRIRAAARPLSSIDASAVKVDKKDAGTFLSALDLARAGKGKVWLDRRVRATLDESVKQIGAPEAWAAGLSGEGVKVAVLDTGVDAEHPDLAGRIAATANFTSETSAQDGHGHGTHVASIIAGNGGRYTGVAPKASLLVGKVLNNRGSGYESEIISGMEWAVSQQARVVNMSLGGCCPGPDSPTDQALERLSKESGALFVVAAGNDTASRTIGSPGTAPSALTVAAVDGADKTASFSSRGPTAVNYGLKPDLSAPGVDIVAARARGTSMGAPVDDTHTSASGTSMATPHVAGAAALLAGQHPDWNNAKLKAALTSTAKRSEAGAYEQGAGRVDVARAVKQRVRAEGSLDFGFLSSPQSGPVTRPLTYVNDGDQPVTLTLSTGVTAHRGGALPKSTLSVDRNTVTVPARGSAQVTVTFDPKGPDTWYEGFVQASDGQTQVSSAVGAFVEPKRLTVRTRLVLPDGATSPTEIPWMLLRTDDRDDLVSVYLPPSGAESETVVYPGTYSVMSALAWRGRNGEWVQSLPADPEIEITGDTTVTLDLRKAREVSVRTPLPNEVNRSQYAFKRIGATGAWGEVSSAYPVYGLDNYVLLPTRKVTQGSFTLAGRYQLGAPAITMKVRGGPAIEPRYLDVTPETRKLDGRSTLTLVDARDGRDFSRLDVRGKLVLLDVSDLCPSMACSGNALDRVRAAAQAGATAVLGYGAVNRAFLDPAGSWPTYPVPTMSLTAEQGRALSALAARRTVTVSADGTASTPYLYSLVLPELGRIPSNLSYSIGANRLQKINDRFHADRPGMAELSTQASISTRSGRYSTPASMEHRQRSQTTLTEYVGPVSPDVLWNRTTTITYDEGTEYHSKTAMQVPARNVFTSAGTRTEAWGKQPRVPGSLVVSDEVYAIGAAECFPCRMGEMFMPIVPVVGPEPNHGETFTYAANGSSDKHGGRDELRLYRDGQELPLVEAKAVLGIVALTVPTFTLPQAETRYRMTDSFRTPHPLQRYARDVESAWTFKSKQPTGGITSMNGGLCLGWFVTGKVEPCETTRQLNLRYDAPLDLDNRLKAGVAHRIRVTGYYGTFGRNDAKLTQLKVSVTFDDGAHWTPVRVSSGQATITPPPLAQTTGTVGIRAQATDAEGNTVEQTVQRAYGLK</sequence>
<dbReference type="Pfam" id="PF00082">
    <property type="entry name" value="Peptidase_S8"/>
    <property type="match status" value="1"/>
</dbReference>
<dbReference type="Gene3D" id="2.60.40.10">
    <property type="entry name" value="Immunoglobulins"/>
    <property type="match status" value="1"/>
</dbReference>
<dbReference type="PANTHER" id="PTHR43399">
    <property type="entry name" value="SUBTILISIN-RELATED"/>
    <property type="match status" value="1"/>
</dbReference>
<dbReference type="PANTHER" id="PTHR43399:SF4">
    <property type="entry name" value="CELL WALL-ASSOCIATED PROTEASE"/>
    <property type="match status" value="1"/>
</dbReference>
<feature type="chain" id="PRO_5046005925" evidence="8">
    <location>
        <begin position="24"/>
        <end position="1277"/>
    </location>
</feature>
<dbReference type="PRINTS" id="PR00723">
    <property type="entry name" value="SUBTILISIN"/>
</dbReference>
<dbReference type="PROSITE" id="PS00137">
    <property type="entry name" value="SUBTILASE_HIS"/>
    <property type="match status" value="1"/>
</dbReference>
<feature type="region of interest" description="Disordered" evidence="7">
    <location>
        <begin position="56"/>
        <end position="77"/>
    </location>
</feature>
<evidence type="ECO:0000256" key="8">
    <source>
        <dbReference type="SAM" id="SignalP"/>
    </source>
</evidence>
<keyword evidence="2 5" id="KW-0645">Protease</keyword>
<evidence type="ECO:0000256" key="6">
    <source>
        <dbReference type="RuleBase" id="RU003355"/>
    </source>
</evidence>
<evidence type="ECO:0000313" key="11">
    <source>
        <dbReference type="Proteomes" id="UP001595851"/>
    </source>
</evidence>
<dbReference type="InterPro" id="IPR023827">
    <property type="entry name" value="Peptidase_S8_Asp-AS"/>
</dbReference>
<feature type="active site" description="Charge relay system" evidence="5">
    <location>
        <position position="420"/>
    </location>
</feature>
<dbReference type="InterPro" id="IPR051048">
    <property type="entry name" value="Peptidase_S8/S53_subtilisin"/>
</dbReference>
<reference evidence="11" key="1">
    <citation type="journal article" date="2019" name="Int. J. Syst. Evol. Microbiol.">
        <title>The Global Catalogue of Microorganisms (GCM) 10K type strain sequencing project: providing services to taxonomists for standard genome sequencing and annotation.</title>
        <authorList>
            <consortium name="The Broad Institute Genomics Platform"/>
            <consortium name="The Broad Institute Genome Sequencing Center for Infectious Disease"/>
            <person name="Wu L."/>
            <person name="Ma J."/>
        </authorList>
    </citation>
    <scope>NUCLEOTIDE SEQUENCE [LARGE SCALE GENOMIC DNA]</scope>
    <source>
        <strain evidence="11">TBRC 1276</strain>
    </source>
</reference>
<evidence type="ECO:0000256" key="4">
    <source>
        <dbReference type="ARBA" id="ARBA00022825"/>
    </source>
</evidence>
<proteinExistence type="inferred from homology"/>
<evidence type="ECO:0000256" key="1">
    <source>
        <dbReference type="ARBA" id="ARBA00011073"/>
    </source>
</evidence>
<feature type="compositionally biased region" description="Polar residues" evidence="7">
    <location>
        <begin position="56"/>
        <end position="65"/>
    </location>
</feature>
<dbReference type="PROSITE" id="PS00136">
    <property type="entry name" value="SUBTILASE_ASP"/>
    <property type="match status" value="1"/>
</dbReference>
<evidence type="ECO:0000256" key="7">
    <source>
        <dbReference type="SAM" id="MobiDB-lite"/>
    </source>
</evidence>
<feature type="domain" description="Peptidase S8/S53" evidence="9">
    <location>
        <begin position="208"/>
        <end position="466"/>
    </location>
</feature>
<dbReference type="RefSeq" id="WP_379528923.1">
    <property type="nucleotide sequence ID" value="NZ_JBHSBI010000007.1"/>
</dbReference>
<dbReference type="InterPro" id="IPR013783">
    <property type="entry name" value="Ig-like_fold"/>
</dbReference>
<protein>
    <submittedName>
        <fullName evidence="10">S8 family serine peptidase</fullName>
    </submittedName>
</protein>
<evidence type="ECO:0000256" key="5">
    <source>
        <dbReference type="PROSITE-ProRule" id="PRU01240"/>
    </source>
</evidence>
<dbReference type="InterPro" id="IPR015500">
    <property type="entry name" value="Peptidase_S8_subtilisin-rel"/>
</dbReference>
<dbReference type="Gene3D" id="3.50.30.30">
    <property type="match status" value="1"/>
</dbReference>
<evidence type="ECO:0000256" key="2">
    <source>
        <dbReference type="ARBA" id="ARBA00022670"/>
    </source>
</evidence>
<dbReference type="InterPro" id="IPR046450">
    <property type="entry name" value="PA_dom_sf"/>
</dbReference>
<dbReference type="EMBL" id="JBHSBI010000007">
    <property type="protein sequence ID" value="MFC4008861.1"/>
    <property type="molecule type" value="Genomic_DNA"/>
</dbReference>
<comment type="similarity">
    <text evidence="1 5 6">Belongs to the peptidase S8 family.</text>
</comment>
<dbReference type="CDD" id="cd07487">
    <property type="entry name" value="Peptidases_S8_1"/>
    <property type="match status" value="1"/>
</dbReference>
<dbReference type="InterPro" id="IPR023828">
    <property type="entry name" value="Peptidase_S8_Ser-AS"/>
</dbReference>
<name>A0ABV8G899_9ACTN</name>
<dbReference type="InterPro" id="IPR000209">
    <property type="entry name" value="Peptidase_S8/S53_dom"/>
</dbReference>
<keyword evidence="8" id="KW-0732">Signal</keyword>
<dbReference type="InterPro" id="IPR022398">
    <property type="entry name" value="Peptidase_S8_His-AS"/>
</dbReference>
<evidence type="ECO:0000259" key="9">
    <source>
        <dbReference type="Pfam" id="PF00082"/>
    </source>
</evidence>
<dbReference type="InterPro" id="IPR036852">
    <property type="entry name" value="Peptidase_S8/S53_dom_sf"/>
</dbReference>
<feature type="active site" description="Charge relay system" evidence="5">
    <location>
        <position position="249"/>
    </location>
</feature>
<dbReference type="SUPFAM" id="SSF52743">
    <property type="entry name" value="Subtilisin-like"/>
    <property type="match status" value="1"/>
</dbReference>
<keyword evidence="4 5" id="KW-0720">Serine protease</keyword>
<organism evidence="10 11">
    <name type="scientific">Nonomuraea purpurea</name>
    <dbReference type="NCBI Taxonomy" id="1849276"/>
    <lineage>
        <taxon>Bacteria</taxon>
        <taxon>Bacillati</taxon>
        <taxon>Actinomycetota</taxon>
        <taxon>Actinomycetes</taxon>
        <taxon>Streptosporangiales</taxon>
        <taxon>Streptosporangiaceae</taxon>
        <taxon>Nonomuraea</taxon>
    </lineage>
</organism>
<feature type="active site" description="Charge relay system" evidence="5">
    <location>
        <position position="217"/>
    </location>
</feature>
<dbReference type="Gene3D" id="3.40.50.200">
    <property type="entry name" value="Peptidase S8/S53 domain"/>
    <property type="match status" value="1"/>
</dbReference>
<comment type="caution">
    <text evidence="10">The sequence shown here is derived from an EMBL/GenBank/DDBJ whole genome shotgun (WGS) entry which is preliminary data.</text>
</comment>
<accession>A0ABV8G899</accession>
<evidence type="ECO:0000313" key="10">
    <source>
        <dbReference type="EMBL" id="MFC4008861.1"/>
    </source>
</evidence>
<feature type="compositionally biased region" description="Polar residues" evidence="7">
    <location>
        <begin position="935"/>
        <end position="948"/>
    </location>
</feature>
<dbReference type="SUPFAM" id="SSF52025">
    <property type="entry name" value="PA domain"/>
    <property type="match status" value="1"/>
</dbReference>
<dbReference type="PROSITE" id="PS51892">
    <property type="entry name" value="SUBTILASE"/>
    <property type="match status" value="1"/>
</dbReference>
<gene>
    <name evidence="10" type="ORF">ACFOY2_16640</name>
</gene>
<feature type="region of interest" description="Disordered" evidence="7">
    <location>
        <begin position="935"/>
        <end position="956"/>
    </location>
</feature>
<evidence type="ECO:0000256" key="3">
    <source>
        <dbReference type="ARBA" id="ARBA00022801"/>
    </source>
</evidence>
<dbReference type="PROSITE" id="PS00138">
    <property type="entry name" value="SUBTILASE_SER"/>
    <property type="match status" value="1"/>
</dbReference>
<feature type="signal peptide" evidence="8">
    <location>
        <begin position="1"/>
        <end position="23"/>
    </location>
</feature>
<dbReference type="Proteomes" id="UP001595851">
    <property type="component" value="Unassembled WGS sequence"/>
</dbReference>
<keyword evidence="11" id="KW-1185">Reference proteome</keyword>
<keyword evidence="3 5" id="KW-0378">Hydrolase</keyword>